<protein>
    <submittedName>
        <fullName evidence="2">Uncharacterized protein</fullName>
    </submittedName>
</protein>
<proteinExistence type="predicted"/>
<dbReference type="EMBL" id="JBJQOH010000007">
    <property type="protein sequence ID" value="KAL3680475.1"/>
    <property type="molecule type" value="Genomic_DNA"/>
</dbReference>
<accession>A0ABD3GMM0</accession>
<organism evidence="2 3">
    <name type="scientific">Riccia sorocarpa</name>
    <dbReference type="NCBI Taxonomy" id="122646"/>
    <lineage>
        <taxon>Eukaryota</taxon>
        <taxon>Viridiplantae</taxon>
        <taxon>Streptophyta</taxon>
        <taxon>Embryophyta</taxon>
        <taxon>Marchantiophyta</taxon>
        <taxon>Marchantiopsida</taxon>
        <taxon>Marchantiidae</taxon>
        <taxon>Marchantiales</taxon>
        <taxon>Ricciaceae</taxon>
        <taxon>Riccia</taxon>
    </lineage>
</organism>
<dbReference type="AlphaFoldDB" id="A0ABD3GMM0"/>
<sequence>MHVISGVTSKQPLVNPDRLRRKRIDLFTSFLGEYQANIVVLPSRNPFDVILAYAVVIWRFLFHRFDYDVDVSSYFADLDLRAAGMASASGNKGLSGRKQTTPEDLLEHATHLELENRFLEARVKTLEVDGRKNRIDDLRRELRECKETL</sequence>
<evidence type="ECO:0000256" key="1">
    <source>
        <dbReference type="SAM" id="Coils"/>
    </source>
</evidence>
<name>A0ABD3GMM0_9MARC</name>
<evidence type="ECO:0000313" key="3">
    <source>
        <dbReference type="Proteomes" id="UP001633002"/>
    </source>
</evidence>
<dbReference type="Proteomes" id="UP001633002">
    <property type="component" value="Unassembled WGS sequence"/>
</dbReference>
<evidence type="ECO:0000313" key="2">
    <source>
        <dbReference type="EMBL" id="KAL3680475.1"/>
    </source>
</evidence>
<reference evidence="2 3" key="1">
    <citation type="submission" date="2024-09" db="EMBL/GenBank/DDBJ databases">
        <title>Chromosome-scale assembly of Riccia sorocarpa.</title>
        <authorList>
            <person name="Paukszto L."/>
        </authorList>
    </citation>
    <scope>NUCLEOTIDE SEQUENCE [LARGE SCALE GENOMIC DNA]</scope>
    <source>
        <strain evidence="2">LP-2024</strain>
        <tissue evidence="2">Aerial parts of the thallus</tissue>
    </source>
</reference>
<keyword evidence="1" id="KW-0175">Coiled coil</keyword>
<gene>
    <name evidence="2" type="ORF">R1sor_023431</name>
</gene>
<keyword evidence="3" id="KW-1185">Reference proteome</keyword>
<feature type="coiled-coil region" evidence="1">
    <location>
        <begin position="109"/>
        <end position="148"/>
    </location>
</feature>
<comment type="caution">
    <text evidence="2">The sequence shown here is derived from an EMBL/GenBank/DDBJ whole genome shotgun (WGS) entry which is preliminary data.</text>
</comment>